<feature type="non-terminal residue" evidence="2">
    <location>
        <position position="177"/>
    </location>
</feature>
<dbReference type="InterPro" id="IPR008271">
    <property type="entry name" value="Ser/Thr_kinase_AS"/>
</dbReference>
<reference evidence="3" key="1">
    <citation type="journal article" date="2014" name="Proc. Natl. Acad. Sci. U.S.A.">
        <title>Extensive sampling of basidiomycete genomes demonstrates inadequacy of the white-rot/brown-rot paradigm for wood decay fungi.</title>
        <authorList>
            <person name="Riley R."/>
            <person name="Salamov A.A."/>
            <person name="Brown D.W."/>
            <person name="Nagy L.G."/>
            <person name="Floudas D."/>
            <person name="Held B.W."/>
            <person name="Levasseur A."/>
            <person name="Lombard V."/>
            <person name="Morin E."/>
            <person name="Otillar R."/>
            <person name="Lindquist E.A."/>
            <person name="Sun H."/>
            <person name="LaButti K.M."/>
            <person name="Schmutz J."/>
            <person name="Jabbour D."/>
            <person name="Luo H."/>
            <person name="Baker S.E."/>
            <person name="Pisabarro A.G."/>
            <person name="Walton J.D."/>
            <person name="Blanchette R.A."/>
            <person name="Henrissat B."/>
            <person name="Martin F."/>
            <person name="Cullen D."/>
            <person name="Hibbett D.S."/>
            <person name="Grigoriev I.V."/>
        </authorList>
    </citation>
    <scope>NUCLEOTIDE SEQUENCE [LARGE SCALE GENOMIC DNA]</scope>
    <source>
        <strain evidence="3">MUCL 33604</strain>
    </source>
</reference>
<dbReference type="GO" id="GO:0005524">
    <property type="term" value="F:ATP binding"/>
    <property type="evidence" value="ECO:0007669"/>
    <property type="project" value="InterPro"/>
</dbReference>
<dbReference type="EMBL" id="KL197730">
    <property type="protein sequence ID" value="KDQ54015.1"/>
    <property type="molecule type" value="Genomic_DNA"/>
</dbReference>
<dbReference type="Proteomes" id="UP000027265">
    <property type="component" value="Unassembled WGS sequence"/>
</dbReference>
<dbReference type="InterPro" id="IPR050167">
    <property type="entry name" value="Ser_Thr_protein_kinase"/>
</dbReference>
<keyword evidence="3" id="KW-1185">Reference proteome</keyword>
<gene>
    <name evidence="2" type="ORF">JAAARDRAFT_95097</name>
</gene>
<evidence type="ECO:0000313" key="2">
    <source>
        <dbReference type="EMBL" id="KDQ54015.1"/>
    </source>
</evidence>
<dbReference type="InterPro" id="IPR011009">
    <property type="entry name" value="Kinase-like_dom_sf"/>
</dbReference>
<sequence>REVDVWQALRHPNIVEFYGYNCLSEPLFLVSALKQGGDACTFLLDNPEASCLKLLYEASLGLQHLHRHSIVHGDLKALNILVDKLSTTCLSDFGLSRVRMFSSSSAVTSNHHGPQGTFWWMAPECMTGSTVDFRSDIYSFGMTIYEIFAGHPPFPHLPDPVVYVQITERNLRPDRPS</sequence>
<dbReference type="HOGENOM" id="CLU_000288_7_18_1"/>
<evidence type="ECO:0000259" key="1">
    <source>
        <dbReference type="PROSITE" id="PS50011"/>
    </source>
</evidence>
<dbReference type="InParanoid" id="A0A067PJK3"/>
<accession>A0A067PJK3</accession>
<evidence type="ECO:0000313" key="3">
    <source>
        <dbReference type="Proteomes" id="UP000027265"/>
    </source>
</evidence>
<dbReference type="Pfam" id="PF07714">
    <property type="entry name" value="PK_Tyr_Ser-Thr"/>
    <property type="match status" value="1"/>
</dbReference>
<dbReference type="SMART" id="SM00220">
    <property type="entry name" value="S_TKc"/>
    <property type="match status" value="1"/>
</dbReference>
<dbReference type="PROSITE" id="PS00108">
    <property type="entry name" value="PROTEIN_KINASE_ST"/>
    <property type="match status" value="1"/>
</dbReference>
<feature type="non-terminal residue" evidence="2">
    <location>
        <position position="1"/>
    </location>
</feature>
<dbReference type="Gene3D" id="1.10.510.10">
    <property type="entry name" value="Transferase(Phosphotransferase) domain 1"/>
    <property type="match status" value="1"/>
</dbReference>
<dbReference type="InterPro" id="IPR001245">
    <property type="entry name" value="Ser-Thr/Tyr_kinase_cat_dom"/>
</dbReference>
<dbReference type="PANTHER" id="PTHR23257">
    <property type="entry name" value="SERINE-THREONINE PROTEIN KINASE"/>
    <property type="match status" value="1"/>
</dbReference>
<dbReference type="GO" id="GO:0007165">
    <property type="term" value="P:signal transduction"/>
    <property type="evidence" value="ECO:0007669"/>
    <property type="project" value="TreeGrafter"/>
</dbReference>
<feature type="domain" description="Protein kinase" evidence="1">
    <location>
        <begin position="1"/>
        <end position="177"/>
    </location>
</feature>
<protein>
    <recommendedName>
        <fullName evidence="1">Protein kinase domain-containing protein</fullName>
    </recommendedName>
</protein>
<dbReference type="PROSITE" id="PS50011">
    <property type="entry name" value="PROTEIN_KINASE_DOM"/>
    <property type="match status" value="1"/>
</dbReference>
<proteinExistence type="predicted"/>
<dbReference type="InterPro" id="IPR000719">
    <property type="entry name" value="Prot_kinase_dom"/>
</dbReference>
<dbReference type="GO" id="GO:0004672">
    <property type="term" value="F:protein kinase activity"/>
    <property type="evidence" value="ECO:0007669"/>
    <property type="project" value="InterPro"/>
</dbReference>
<dbReference type="OrthoDB" id="2802511at2759"/>
<organism evidence="2 3">
    <name type="scientific">Jaapia argillacea MUCL 33604</name>
    <dbReference type="NCBI Taxonomy" id="933084"/>
    <lineage>
        <taxon>Eukaryota</taxon>
        <taxon>Fungi</taxon>
        <taxon>Dikarya</taxon>
        <taxon>Basidiomycota</taxon>
        <taxon>Agaricomycotina</taxon>
        <taxon>Agaricomycetes</taxon>
        <taxon>Agaricomycetidae</taxon>
        <taxon>Jaapiales</taxon>
        <taxon>Jaapiaceae</taxon>
        <taxon>Jaapia</taxon>
    </lineage>
</organism>
<name>A0A067PJK3_9AGAM</name>
<dbReference type="GO" id="GO:0005737">
    <property type="term" value="C:cytoplasm"/>
    <property type="evidence" value="ECO:0007669"/>
    <property type="project" value="TreeGrafter"/>
</dbReference>
<dbReference type="STRING" id="933084.A0A067PJK3"/>
<dbReference type="SUPFAM" id="SSF56112">
    <property type="entry name" value="Protein kinase-like (PK-like)"/>
    <property type="match status" value="1"/>
</dbReference>
<dbReference type="AlphaFoldDB" id="A0A067PJK3"/>